<feature type="transmembrane region" description="Helical" evidence="2">
    <location>
        <begin position="128"/>
        <end position="148"/>
    </location>
</feature>
<keyword evidence="2" id="KW-1133">Transmembrane helix</keyword>
<evidence type="ECO:0000259" key="3">
    <source>
        <dbReference type="Pfam" id="PF20684"/>
    </source>
</evidence>
<dbReference type="Proteomes" id="UP000777438">
    <property type="component" value="Unassembled WGS sequence"/>
</dbReference>
<evidence type="ECO:0000256" key="2">
    <source>
        <dbReference type="SAM" id="Phobius"/>
    </source>
</evidence>
<sequence length="392" mass="43305">MLLPREHETPFNKAPLIRALAGLLMVITVLSAITRIATRLVTIRTLKVDDTLVAAATAVVIAQSIAVIAQGANGLGKLYEVDNNHVSSILKAQYASDVLYIIALCLGKISATRTILDMAPREKRRLILATEVVIGLWAASSIIVSFFQCSLPNPWDYLNSQCINRTAFWIYVDAFNIVTDIAITGILFKMFIALKTSASKKALVIGVFGCRVLIFPPIICHMYYYKRAVDSRNPIFDMWKPTVIVQVIQCMSIMATCIPYLKPFLDSLESGQMNAGDLRGTRSKGSSSRSRSGYASAQTHTHTTQTRTLNTARGIPSVATLASNASHRRQKYEMFDLDNKYTDRGNKNKVGNTATAEGGGSWDRESHKSHTSQTVLVQQTVRVEVDNRDSIR</sequence>
<comment type="caution">
    <text evidence="4">The sequence shown here is derived from an EMBL/GenBank/DDBJ whole genome shotgun (WGS) entry which is preliminary data.</text>
</comment>
<reference evidence="4 5" key="1">
    <citation type="journal article" date="2021" name="Nat. Commun.">
        <title>Genetic determinants of endophytism in the Arabidopsis root mycobiome.</title>
        <authorList>
            <person name="Mesny F."/>
            <person name="Miyauchi S."/>
            <person name="Thiergart T."/>
            <person name="Pickel B."/>
            <person name="Atanasova L."/>
            <person name="Karlsson M."/>
            <person name="Huettel B."/>
            <person name="Barry K.W."/>
            <person name="Haridas S."/>
            <person name="Chen C."/>
            <person name="Bauer D."/>
            <person name="Andreopoulos W."/>
            <person name="Pangilinan J."/>
            <person name="LaButti K."/>
            <person name="Riley R."/>
            <person name="Lipzen A."/>
            <person name="Clum A."/>
            <person name="Drula E."/>
            <person name="Henrissat B."/>
            <person name="Kohler A."/>
            <person name="Grigoriev I.V."/>
            <person name="Martin F.M."/>
            <person name="Hacquard S."/>
        </authorList>
    </citation>
    <scope>NUCLEOTIDE SEQUENCE [LARGE SCALE GENOMIC DNA]</scope>
    <source>
        <strain evidence="4 5">MPI-CAGE-CH-0241</strain>
    </source>
</reference>
<keyword evidence="5" id="KW-1185">Reference proteome</keyword>
<dbReference type="Pfam" id="PF20684">
    <property type="entry name" value="Fung_rhodopsin"/>
    <property type="match status" value="1"/>
</dbReference>
<dbReference type="EMBL" id="JAGPYM010000014">
    <property type="protein sequence ID" value="KAH6887642.1"/>
    <property type="molecule type" value="Genomic_DNA"/>
</dbReference>
<dbReference type="PANTHER" id="PTHR38794:SF1">
    <property type="entry name" value="INTEGRAL MEMBRANE PROTEIN"/>
    <property type="match status" value="1"/>
</dbReference>
<evidence type="ECO:0000313" key="4">
    <source>
        <dbReference type="EMBL" id="KAH6887642.1"/>
    </source>
</evidence>
<keyword evidence="2" id="KW-0472">Membrane</keyword>
<keyword evidence="2" id="KW-0812">Transmembrane</keyword>
<proteinExistence type="predicted"/>
<feature type="transmembrane region" description="Helical" evidence="2">
    <location>
        <begin position="20"/>
        <end position="40"/>
    </location>
</feature>
<gene>
    <name evidence="4" type="ORF">B0T10DRAFT_539011</name>
</gene>
<organism evidence="4 5">
    <name type="scientific">Thelonectria olida</name>
    <dbReference type="NCBI Taxonomy" id="1576542"/>
    <lineage>
        <taxon>Eukaryota</taxon>
        <taxon>Fungi</taxon>
        <taxon>Dikarya</taxon>
        <taxon>Ascomycota</taxon>
        <taxon>Pezizomycotina</taxon>
        <taxon>Sordariomycetes</taxon>
        <taxon>Hypocreomycetidae</taxon>
        <taxon>Hypocreales</taxon>
        <taxon>Nectriaceae</taxon>
        <taxon>Thelonectria</taxon>
    </lineage>
</organism>
<accession>A0A9P8W2D9</accession>
<protein>
    <recommendedName>
        <fullName evidence="3">Rhodopsin domain-containing protein</fullName>
    </recommendedName>
</protein>
<feature type="compositionally biased region" description="Low complexity" evidence="1">
    <location>
        <begin position="283"/>
        <end position="313"/>
    </location>
</feature>
<dbReference type="OrthoDB" id="3918601at2759"/>
<dbReference type="PANTHER" id="PTHR38794">
    <property type="entry name" value="INTEGRAL MEMBRANE PROTEIN"/>
    <property type="match status" value="1"/>
</dbReference>
<feature type="region of interest" description="Disordered" evidence="1">
    <location>
        <begin position="341"/>
        <end position="373"/>
    </location>
</feature>
<evidence type="ECO:0000256" key="1">
    <source>
        <dbReference type="SAM" id="MobiDB-lite"/>
    </source>
</evidence>
<feature type="region of interest" description="Disordered" evidence="1">
    <location>
        <begin position="275"/>
        <end position="315"/>
    </location>
</feature>
<feature type="transmembrane region" description="Helical" evidence="2">
    <location>
        <begin position="203"/>
        <end position="224"/>
    </location>
</feature>
<dbReference type="InterPro" id="IPR049326">
    <property type="entry name" value="Rhodopsin_dom_fungi"/>
</dbReference>
<feature type="domain" description="Rhodopsin" evidence="3">
    <location>
        <begin position="35"/>
        <end position="265"/>
    </location>
</feature>
<feature type="transmembrane region" description="Helical" evidence="2">
    <location>
        <begin position="168"/>
        <end position="191"/>
    </location>
</feature>
<name>A0A9P8W2D9_9HYPO</name>
<dbReference type="AlphaFoldDB" id="A0A9P8W2D9"/>
<evidence type="ECO:0000313" key="5">
    <source>
        <dbReference type="Proteomes" id="UP000777438"/>
    </source>
</evidence>